<comment type="caution">
    <text evidence="1">The sequence shown here is derived from an EMBL/GenBank/DDBJ whole genome shotgun (WGS) entry which is preliminary data.</text>
</comment>
<protein>
    <submittedName>
        <fullName evidence="1">4726_t:CDS:1</fullName>
    </submittedName>
</protein>
<organism evidence="1 2">
    <name type="scientific">Acaulospora colombiana</name>
    <dbReference type="NCBI Taxonomy" id="27376"/>
    <lineage>
        <taxon>Eukaryota</taxon>
        <taxon>Fungi</taxon>
        <taxon>Fungi incertae sedis</taxon>
        <taxon>Mucoromycota</taxon>
        <taxon>Glomeromycotina</taxon>
        <taxon>Glomeromycetes</taxon>
        <taxon>Diversisporales</taxon>
        <taxon>Acaulosporaceae</taxon>
        <taxon>Acaulospora</taxon>
    </lineage>
</organism>
<reference evidence="1" key="1">
    <citation type="submission" date="2021-06" db="EMBL/GenBank/DDBJ databases">
        <authorList>
            <person name="Kallberg Y."/>
            <person name="Tangrot J."/>
            <person name="Rosling A."/>
        </authorList>
    </citation>
    <scope>NUCLEOTIDE SEQUENCE</scope>
    <source>
        <strain evidence="1">CL356</strain>
    </source>
</reference>
<feature type="non-terminal residue" evidence="1">
    <location>
        <position position="1"/>
    </location>
</feature>
<proteinExistence type="predicted"/>
<dbReference type="EMBL" id="CAJVPT010016985">
    <property type="protein sequence ID" value="CAG8622908.1"/>
    <property type="molecule type" value="Genomic_DNA"/>
</dbReference>
<accession>A0ACA9MYS9</accession>
<sequence length="197" mass="22465">DLSNSVVDQQNNADTKTMEGIPKVSDKEIDDFIPEESMPKMTTVTLSQPRQRYPKSLEEKEIDFFLNSENKKMFSNLMRERNREKKLGIQEPQVISPTSSEEESSTFEASNVHNSLRIEKEKQNKTSMEHSANIVSDISNPRSLYDDIKNSSFDIQIPEFPLEMILMGSNKITTQNITGLTDLFNVAIKVGQKENLC</sequence>
<evidence type="ECO:0000313" key="2">
    <source>
        <dbReference type="Proteomes" id="UP000789525"/>
    </source>
</evidence>
<evidence type="ECO:0000313" key="1">
    <source>
        <dbReference type="EMBL" id="CAG8622908.1"/>
    </source>
</evidence>
<name>A0ACA9MYS9_9GLOM</name>
<keyword evidence="2" id="KW-1185">Reference proteome</keyword>
<dbReference type="Proteomes" id="UP000789525">
    <property type="component" value="Unassembled WGS sequence"/>
</dbReference>
<gene>
    <name evidence="1" type="ORF">ACOLOM_LOCUS7392</name>
</gene>